<evidence type="ECO:0000313" key="2">
    <source>
        <dbReference type="Proteomes" id="UP000789524"/>
    </source>
</evidence>
<comment type="caution">
    <text evidence="1">The sequence shown here is derived from an EMBL/GenBank/DDBJ whole genome shotgun (WGS) entry which is preliminary data.</text>
</comment>
<accession>A0A8J2WDG7</accession>
<evidence type="ECO:0000313" key="1">
    <source>
        <dbReference type="EMBL" id="CAG9585163.1"/>
    </source>
</evidence>
<dbReference type="Proteomes" id="UP000789524">
    <property type="component" value="Unassembled WGS sequence"/>
</dbReference>
<gene>
    <name evidence="1" type="ORF">DCHRY22_LOCUS15641</name>
</gene>
<name>A0A8J2WDG7_9NEOP</name>
<reference evidence="1" key="1">
    <citation type="submission" date="2021-09" db="EMBL/GenBank/DDBJ databases">
        <authorList>
            <person name="Martin H S."/>
        </authorList>
    </citation>
    <scope>NUCLEOTIDE SEQUENCE</scope>
</reference>
<dbReference type="OrthoDB" id="4327074at2759"/>
<protein>
    <submittedName>
        <fullName evidence="1">(African queen) hypothetical protein</fullName>
    </submittedName>
</protein>
<dbReference type="EMBL" id="CAKASE010000083">
    <property type="protein sequence ID" value="CAG9585163.1"/>
    <property type="molecule type" value="Genomic_DNA"/>
</dbReference>
<keyword evidence="2" id="KW-1185">Reference proteome</keyword>
<sequence length="155" mass="18256">MPRSKQNKKRAPLDTDKIKNAIRLLKEKKLTFHGASKYFQIPSTCLRRYHSYALKEGISVAEIRKNRAIKRVFDDEQELMLANYIKDAAALQFCFTLKEVKKLAYQFTKVNQIKYSSRWDSEKMAEEYLLRLFGKRFKDDISLRKPEATSLAKIN</sequence>
<dbReference type="AlphaFoldDB" id="A0A8J2WDG7"/>
<proteinExistence type="predicted"/>
<organism evidence="1 2">
    <name type="scientific">Danaus chrysippus</name>
    <name type="common">African queen</name>
    <dbReference type="NCBI Taxonomy" id="151541"/>
    <lineage>
        <taxon>Eukaryota</taxon>
        <taxon>Metazoa</taxon>
        <taxon>Ecdysozoa</taxon>
        <taxon>Arthropoda</taxon>
        <taxon>Hexapoda</taxon>
        <taxon>Insecta</taxon>
        <taxon>Pterygota</taxon>
        <taxon>Neoptera</taxon>
        <taxon>Endopterygota</taxon>
        <taxon>Lepidoptera</taxon>
        <taxon>Glossata</taxon>
        <taxon>Ditrysia</taxon>
        <taxon>Papilionoidea</taxon>
        <taxon>Nymphalidae</taxon>
        <taxon>Danainae</taxon>
        <taxon>Danaini</taxon>
        <taxon>Danaina</taxon>
        <taxon>Danaus</taxon>
        <taxon>Anosia</taxon>
    </lineage>
</organism>